<dbReference type="Gene3D" id="3.20.80.10">
    <property type="entry name" value="Regulatory factor, effector binding domain"/>
    <property type="match status" value="1"/>
</dbReference>
<comment type="caution">
    <text evidence="2">The sequence shown here is derived from an EMBL/GenBank/DDBJ whole genome shotgun (WGS) entry which is preliminary data.</text>
</comment>
<proteinExistence type="predicted"/>
<dbReference type="InterPro" id="IPR011256">
    <property type="entry name" value="Reg_factor_effector_dom_sf"/>
</dbReference>
<accession>A0ABQ6YW87</accession>
<evidence type="ECO:0000259" key="1">
    <source>
        <dbReference type="Pfam" id="PF14526"/>
    </source>
</evidence>
<evidence type="ECO:0000313" key="2">
    <source>
        <dbReference type="EMBL" id="KAF1301966.1"/>
    </source>
</evidence>
<keyword evidence="3" id="KW-1185">Reference proteome</keyword>
<feature type="domain" description="Integron-associated effector binding protein" evidence="1">
    <location>
        <begin position="6"/>
        <end position="156"/>
    </location>
</feature>
<sequence length="159" mass="17767">MSNYQLVEKEAFTVLGIGVELKSDYTDFAGITKEKHDFWEQVTQDGTLTKLKELADNDYIFAVNEAYDNKMMHYAGVLTEKTLPEATRIIQFPKSTYVVVSGEADSSEELQNVLTGMAFGQALVELQDYQYVGGPNAAVEMGQKDGKFFGEMWIPVVAK</sequence>
<dbReference type="Pfam" id="PF14526">
    <property type="entry name" value="Cass2"/>
    <property type="match status" value="1"/>
</dbReference>
<dbReference type="EMBL" id="MAEL01000054">
    <property type="protein sequence ID" value="KAF1301966.1"/>
    <property type="molecule type" value="Genomic_DNA"/>
</dbReference>
<dbReference type="Proteomes" id="UP000782705">
    <property type="component" value="Unassembled WGS sequence"/>
</dbReference>
<organism evidence="2 3">
    <name type="scientific">Candidatus Enterococcus willemsii</name>
    <dbReference type="NCBI Taxonomy" id="1857215"/>
    <lineage>
        <taxon>Bacteria</taxon>
        <taxon>Bacillati</taxon>
        <taxon>Bacillota</taxon>
        <taxon>Bacilli</taxon>
        <taxon>Lactobacillales</taxon>
        <taxon>Enterococcaceae</taxon>
        <taxon>Enterococcus</taxon>
    </lineage>
</organism>
<gene>
    <name evidence="2" type="ORF">BAU17_00940</name>
</gene>
<evidence type="ECO:0000313" key="3">
    <source>
        <dbReference type="Proteomes" id="UP000782705"/>
    </source>
</evidence>
<protein>
    <submittedName>
        <fullName evidence="2">Transcriptional regulator</fullName>
    </submittedName>
</protein>
<dbReference type="InterPro" id="IPR029441">
    <property type="entry name" value="Cass2"/>
</dbReference>
<name>A0ABQ6YW87_9ENTE</name>
<dbReference type="RefSeq" id="WP_161902947.1">
    <property type="nucleotide sequence ID" value="NZ_MAEL01000054.1"/>
</dbReference>
<reference evidence="2 3" key="1">
    <citation type="submission" date="2016-06" db="EMBL/GenBank/DDBJ databases">
        <title>Four novel species of enterococci isolated from chicken manure.</title>
        <authorList>
            <person name="Van Tyne D."/>
        </authorList>
    </citation>
    <scope>NUCLEOTIDE SEQUENCE [LARGE SCALE GENOMIC DNA]</scope>
    <source>
        <strain evidence="2 3">CU12B</strain>
    </source>
</reference>